<keyword evidence="2" id="KW-0732">Signal</keyword>
<name>H8GM47_METAL</name>
<evidence type="ECO:0000313" key="3">
    <source>
        <dbReference type="EMBL" id="EIC29408.1"/>
    </source>
</evidence>
<gene>
    <name evidence="3" type="ORF">Metal_1629</name>
</gene>
<sequence length="215" mass="24140">MNPIIKGAILAGLAILPAACATYPQGYYDSAGYGYSPNYYDSGYGYGVVERNYYNTYTYPTPTYPTPAYRTVAPSYRHDDGRHYSPASGTLYPNSGSRGRDARNHYNWNVQAAKPYDNRKFDRDRQGYGDRREGWPQHPAAPNASGQGPRRQNWDRQETGSQNSGFEEHHPAYGRAGSEWRNNAPAAPKNGQDGQARQRPGKRHAPNRQDMQNGQ</sequence>
<reference evidence="3 4" key="1">
    <citation type="journal article" date="2013" name="Genome Announc.">
        <title>Genome Sequence of the Obligate Gammaproteobacterial Methanotroph Methylomicrobium album Strain BG8.</title>
        <authorList>
            <person name="Kits K.D."/>
            <person name="Kalyuzhnaya M.G."/>
            <person name="Klotz M.G."/>
            <person name="Jetten M.S."/>
            <person name="Op den Camp H.J."/>
            <person name="Vuilleumier S."/>
            <person name="Bringel F."/>
            <person name="Dispirito A.A."/>
            <person name="Murrell J.C."/>
            <person name="Bruce D."/>
            <person name="Cheng J.F."/>
            <person name="Copeland A."/>
            <person name="Goodwin L."/>
            <person name="Hauser L."/>
            <person name="Lajus A."/>
            <person name="Land M.L."/>
            <person name="Lapidus A."/>
            <person name="Lucas S."/>
            <person name="Medigue C."/>
            <person name="Pitluck S."/>
            <person name="Woyke T."/>
            <person name="Zeytun A."/>
            <person name="Stein L.Y."/>
        </authorList>
    </citation>
    <scope>NUCLEOTIDE SEQUENCE [LARGE SCALE GENOMIC DNA]</scope>
    <source>
        <strain evidence="3 4">BG8</strain>
    </source>
</reference>
<organism evidence="3 4">
    <name type="scientific">Methylomicrobium album BG8</name>
    <dbReference type="NCBI Taxonomy" id="686340"/>
    <lineage>
        <taxon>Bacteria</taxon>
        <taxon>Pseudomonadati</taxon>
        <taxon>Pseudomonadota</taxon>
        <taxon>Gammaproteobacteria</taxon>
        <taxon>Methylococcales</taxon>
        <taxon>Methylococcaceae</taxon>
        <taxon>Methylomicrobium</taxon>
    </lineage>
</organism>
<dbReference type="EMBL" id="CM001475">
    <property type="protein sequence ID" value="EIC29408.1"/>
    <property type="molecule type" value="Genomic_DNA"/>
</dbReference>
<dbReference type="AlphaFoldDB" id="H8GM47"/>
<feature type="region of interest" description="Disordered" evidence="1">
    <location>
        <begin position="74"/>
        <end position="99"/>
    </location>
</feature>
<evidence type="ECO:0008006" key="5">
    <source>
        <dbReference type="Google" id="ProtNLM"/>
    </source>
</evidence>
<evidence type="ECO:0000313" key="4">
    <source>
        <dbReference type="Proteomes" id="UP000005090"/>
    </source>
</evidence>
<feature type="compositionally biased region" description="Polar residues" evidence="1">
    <location>
        <begin position="87"/>
        <end position="97"/>
    </location>
</feature>
<proteinExistence type="predicted"/>
<accession>H8GM47</accession>
<feature type="chain" id="PRO_5003611736" description="Lipoprotein" evidence="2">
    <location>
        <begin position="22"/>
        <end position="215"/>
    </location>
</feature>
<keyword evidence="4" id="KW-1185">Reference proteome</keyword>
<dbReference type="Proteomes" id="UP000005090">
    <property type="component" value="Chromosome"/>
</dbReference>
<evidence type="ECO:0000256" key="1">
    <source>
        <dbReference type="SAM" id="MobiDB-lite"/>
    </source>
</evidence>
<evidence type="ECO:0000256" key="2">
    <source>
        <dbReference type="SAM" id="SignalP"/>
    </source>
</evidence>
<feature type="compositionally biased region" description="Basic and acidic residues" evidence="1">
    <location>
        <begin position="117"/>
        <end position="135"/>
    </location>
</feature>
<dbReference type="RefSeq" id="WP_005371226.1">
    <property type="nucleotide sequence ID" value="NZ_CM001475.1"/>
</dbReference>
<protein>
    <recommendedName>
        <fullName evidence="5">Lipoprotein</fullName>
    </recommendedName>
</protein>
<dbReference type="HOGENOM" id="CLU_1281979_0_0_6"/>
<feature type="signal peptide" evidence="2">
    <location>
        <begin position="1"/>
        <end position="21"/>
    </location>
</feature>
<dbReference type="STRING" id="686340.Metal_1629"/>
<feature type="region of interest" description="Disordered" evidence="1">
    <location>
        <begin position="117"/>
        <end position="215"/>
    </location>
</feature>